<evidence type="ECO:0000256" key="1">
    <source>
        <dbReference type="ARBA" id="ARBA00004117"/>
    </source>
</evidence>
<evidence type="ECO:0000259" key="8">
    <source>
        <dbReference type="Pfam" id="PF06429"/>
    </source>
</evidence>
<comment type="subunit">
    <text evidence="4 6">The basal body constitutes a major portion of the flagellar organelle and consists of five rings (E,L,P,S, and M) mounted on a central rod. The rod consists of about 26 subunits of FlgG in the distal portion, and FlgB, FlgC and FlgF are thought to build up the proximal portion of the rod with about 6 subunits each.</text>
</comment>
<evidence type="ECO:0000313" key="11">
    <source>
        <dbReference type="Proteomes" id="UP000515733"/>
    </source>
</evidence>
<reference evidence="10 11" key="1">
    <citation type="submission" date="2020-03" db="EMBL/GenBank/DDBJ databases">
        <authorList>
            <consortium name="Genoscope - CEA"/>
            <person name="William W."/>
        </authorList>
    </citation>
    <scope>NUCLEOTIDE SEQUENCE [LARGE SCALE GENOMIC DNA]</scope>
    <source>
        <strain evidence="11">DSM 16959</strain>
    </source>
</reference>
<dbReference type="PANTHER" id="PTHR30435:SF18">
    <property type="entry name" value="FLAGELLAR BASAL-BODY ROD PROTEIN FLGF"/>
    <property type="match status" value="1"/>
</dbReference>
<evidence type="ECO:0000256" key="6">
    <source>
        <dbReference type="RuleBase" id="RU362116"/>
    </source>
</evidence>
<dbReference type="Pfam" id="PF06429">
    <property type="entry name" value="Flg_bbr_C"/>
    <property type="match status" value="1"/>
</dbReference>
<keyword evidence="10" id="KW-0282">Flagellum</keyword>
<dbReference type="GO" id="GO:0071978">
    <property type="term" value="P:bacterial-type flagellum-dependent swarming motility"/>
    <property type="evidence" value="ECO:0007669"/>
    <property type="project" value="TreeGrafter"/>
</dbReference>
<dbReference type="PANTHER" id="PTHR30435">
    <property type="entry name" value="FLAGELLAR PROTEIN"/>
    <property type="match status" value="1"/>
</dbReference>
<dbReference type="SUPFAM" id="SSF117143">
    <property type="entry name" value="Flagellar hook protein flgE"/>
    <property type="match status" value="1"/>
</dbReference>
<dbReference type="KEGG" id="doe:DENOEST_3384"/>
<gene>
    <name evidence="10" type="primary">flgF</name>
    <name evidence="10" type="ORF">DENOEST_3384</name>
</gene>
<feature type="domain" description="Flagellar hook protein FlgE/F/G-like D1" evidence="9">
    <location>
        <begin position="85"/>
        <end position="150"/>
    </location>
</feature>
<dbReference type="NCBIfam" id="TIGR02490">
    <property type="entry name" value="flgF"/>
    <property type="match status" value="1"/>
</dbReference>
<evidence type="ECO:0000256" key="5">
    <source>
        <dbReference type="ARBA" id="ARBA00040228"/>
    </source>
</evidence>
<dbReference type="NCBIfam" id="NF009280">
    <property type="entry name" value="PRK12640.1"/>
    <property type="match status" value="1"/>
</dbReference>
<dbReference type="Pfam" id="PF00460">
    <property type="entry name" value="Flg_bb_rod"/>
    <property type="match status" value="1"/>
</dbReference>
<evidence type="ECO:0000259" key="7">
    <source>
        <dbReference type="Pfam" id="PF00460"/>
    </source>
</evidence>
<dbReference type="InterPro" id="IPR012836">
    <property type="entry name" value="FlgF"/>
</dbReference>
<dbReference type="AlphaFoldDB" id="A0A6S6XZM0"/>
<dbReference type="RefSeq" id="WP_145769289.1">
    <property type="nucleotide sequence ID" value="NZ_LR778301.1"/>
</dbReference>
<evidence type="ECO:0000256" key="3">
    <source>
        <dbReference type="ARBA" id="ARBA00023143"/>
    </source>
</evidence>
<dbReference type="InterPro" id="IPR020013">
    <property type="entry name" value="Flagellar_FlgE/F/G"/>
</dbReference>
<protein>
    <recommendedName>
        <fullName evidence="5 6">Flagellar basal-body rod protein FlgF</fullName>
    </recommendedName>
</protein>
<dbReference type="InterPro" id="IPR053967">
    <property type="entry name" value="LlgE_F_G-like_D1"/>
</dbReference>
<evidence type="ECO:0000313" key="10">
    <source>
        <dbReference type="EMBL" id="CAB1370538.1"/>
    </source>
</evidence>
<proteinExistence type="inferred from homology"/>
<comment type="subcellular location">
    <subcellularLocation>
        <location evidence="1 6">Bacterial flagellum basal body</location>
    </subcellularLocation>
</comment>
<dbReference type="Proteomes" id="UP000515733">
    <property type="component" value="Chromosome"/>
</dbReference>
<keyword evidence="10" id="KW-0969">Cilium</keyword>
<name>A0A6S6XZM0_9PROT</name>
<keyword evidence="10" id="KW-0966">Cell projection</keyword>
<sequence>MDRLIYTAMSGASQTMNRQAAVAHNLANVSSTGYRAEEHRLRAVQVQTHNAPAALPTRAFAVDASTHTDFSSGPLQYTGRNLDLAVEGKGWIALSLPDGTEAYTRNGNLELNVNGVLQTRGGIPVMGDGGPISVPPDSKIAVGKDGTVSVIPETGAQNTVNAIGRVKLVNPPEETLVRGGDGLFRLKEEGASPPDEKVSVANGYLENSNVNPVDQMVSMISLARQFEMQMRMLSSAEQNDRAATQVISSR</sequence>
<dbReference type="OrthoDB" id="9804559at2"/>
<dbReference type="InterPro" id="IPR001444">
    <property type="entry name" value="Flag_bb_rod_N"/>
</dbReference>
<feature type="domain" description="Flagellar basal-body/hook protein C-terminal" evidence="8">
    <location>
        <begin position="202"/>
        <end position="245"/>
    </location>
</feature>
<dbReference type="InterPro" id="IPR037925">
    <property type="entry name" value="FlgE/F/G-like"/>
</dbReference>
<feature type="domain" description="Flagellar basal body rod protein N-terminal" evidence="7">
    <location>
        <begin position="5"/>
        <end position="35"/>
    </location>
</feature>
<dbReference type="NCBIfam" id="TIGR03506">
    <property type="entry name" value="FlgEFG_subfam"/>
    <property type="match status" value="2"/>
</dbReference>
<dbReference type="InterPro" id="IPR010930">
    <property type="entry name" value="Flg_bb/hook_C_dom"/>
</dbReference>
<dbReference type="GO" id="GO:0030694">
    <property type="term" value="C:bacterial-type flagellum basal body, rod"/>
    <property type="evidence" value="ECO:0007669"/>
    <property type="project" value="UniProtKB-UniRule"/>
</dbReference>
<organism evidence="10 11">
    <name type="scientific">Denitratisoma oestradiolicum</name>
    <dbReference type="NCBI Taxonomy" id="311182"/>
    <lineage>
        <taxon>Bacteria</taxon>
        <taxon>Pseudomonadati</taxon>
        <taxon>Pseudomonadota</taxon>
        <taxon>Betaproteobacteria</taxon>
        <taxon>Nitrosomonadales</taxon>
        <taxon>Sterolibacteriaceae</taxon>
        <taxon>Denitratisoma</taxon>
    </lineage>
</organism>
<dbReference type="EMBL" id="LR778301">
    <property type="protein sequence ID" value="CAB1370538.1"/>
    <property type="molecule type" value="Genomic_DNA"/>
</dbReference>
<evidence type="ECO:0000256" key="2">
    <source>
        <dbReference type="ARBA" id="ARBA00009677"/>
    </source>
</evidence>
<keyword evidence="11" id="KW-1185">Reference proteome</keyword>
<keyword evidence="3 6" id="KW-0975">Bacterial flagellum</keyword>
<evidence type="ECO:0000256" key="4">
    <source>
        <dbReference type="ARBA" id="ARBA00038560"/>
    </source>
</evidence>
<evidence type="ECO:0000259" key="9">
    <source>
        <dbReference type="Pfam" id="PF22692"/>
    </source>
</evidence>
<comment type="similarity">
    <text evidence="2 6">Belongs to the flagella basal body rod proteins family.</text>
</comment>
<accession>A0A6S6XZM0</accession>
<dbReference type="Pfam" id="PF22692">
    <property type="entry name" value="LlgE_F_G_D1"/>
    <property type="match status" value="1"/>
</dbReference>